<keyword evidence="11 14" id="KW-0411">Iron-sulfur</keyword>
<keyword evidence="6 14" id="KW-0963">Cytoplasm</keyword>
<dbReference type="GO" id="GO:0051989">
    <property type="term" value="F:coproporphyrinogen dehydrogenase activity"/>
    <property type="evidence" value="ECO:0007669"/>
    <property type="project" value="UniProtKB-EC"/>
</dbReference>
<keyword evidence="5 14" id="KW-0004">4Fe-4S</keyword>
<comment type="pathway">
    <text evidence="2 14">Porphyrin-containing compound metabolism; protoporphyrin-IX biosynthesis; protoporphyrinogen-IX from coproporphyrinogen-III (AdoMet route): step 1/1.</text>
</comment>
<dbReference type="Pfam" id="PF04055">
    <property type="entry name" value="Radical_SAM"/>
    <property type="match status" value="1"/>
</dbReference>
<accession>A0A7S8C3F3</accession>
<feature type="binding site" evidence="15">
    <location>
        <position position="184"/>
    </location>
    <ligand>
        <name>S-adenosyl-L-methionine</name>
        <dbReference type="ChEBI" id="CHEBI:59789"/>
        <label>2</label>
    </ligand>
</feature>
<organism evidence="18 19">
    <name type="scientific">Kaustia mangrovi</name>
    <dbReference type="NCBI Taxonomy" id="2593653"/>
    <lineage>
        <taxon>Bacteria</taxon>
        <taxon>Pseudomonadati</taxon>
        <taxon>Pseudomonadota</taxon>
        <taxon>Alphaproteobacteria</taxon>
        <taxon>Hyphomicrobiales</taxon>
        <taxon>Parvibaculaceae</taxon>
        <taxon>Kaustia</taxon>
    </lineage>
</organism>
<dbReference type="GO" id="GO:0004109">
    <property type="term" value="F:coproporphyrinogen oxidase activity"/>
    <property type="evidence" value="ECO:0007669"/>
    <property type="project" value="InterPro"/>
</dbReference>
<dbReference type="GO" id="GO:0006782">
    <property type="term" value="P:protoporphyrinogen IX biosynthetic process"/>
    <property type="evidence" value="ECO:0007669"/>
    <property type="project" value="UniProtKB-UniPathway"/>
</dbReference>
<feature type="domain" description="Radical SAM core" evidence="17">
    <location>
        <begin position="46"/>
        <end position="278"/>
    </location>
</feature>
<evidence type="ECO:0000256" key="6">
    <source>
        <dbReference type="ARBA" id="ARBA00022490"/>
    </source>
</evidence>
<dbReference type="InterPro" id="IPR058240">
    <property type="entry name" value="rSAM_sf"/>
</dbReference>
<feature type="binding site" evidence="15">
    <location>
        <position position="329"/>
    </location>
    <ligand>
        <name>S-adenosyl-L-methionine</name>
        <dbReference type="ChEBI" id="CHEBI:59789"/>
        <label>1</label>
    </ligand>
</feature>
<dbReference type="GO" id="GO:0051539">
    <property type="term" value="F:4 iron, 4 sulfur cluster binding"/>
    <property type="evidence" value="ECO:0007669"/>
    <property type="project" value="UniProtKB-KW"/>
</dbReference>
<evidence type="ECO:0000256" key="9">
    <source>
        <dbReference type="ARBA" id="ARBA00023002"/>
    </source>
</evidence>
<dbReference type="Gene3D" id="3.20.20.70">
    <property type="entry name" value="Aldolase class I"/>
    <property type="match status" value="1"/>
</dbReference>
<dbReference type="UniPathway" id="UPA00251">
    <property type="reaction ID" value="UER00323"/>
</dbReference>
<keyword evidence="7 14" id="KW-0949">S-adenosyl-L-methionine</keyword>
<keyword evidence="9 14" id="KW-0560">Oxidoreductase</keyword>
<protein>
    <recommendedName>
        <fullName evidence="14">Coproporphyrinogen-III oxidase</fullName>
        <ecNumber evidence="14">1.3.98.3</ecNumber>
    </recommendedName>
</protein>
<keyword evidence="8 14" id="KW-0479">Metal-binding</keyword>
<evidence type="ECO:0000256" key="12">
    <source>
        <dbReference type="ARBA" id="ARBA00023244"/>
    </source>
</evidence>
<feature type="binding site" evidence="15">
    <location>
        <position position="145"/>
    </location>
    <ligand>
        <name>S-adenosyl-L-methionine</name>
        <dbReference type="ChEBI" id="CHEBI:59789"/>
        <label>1</label>
    </ligand>
</feature>
<dbReference type="SMART" id="SM00729">
    <property type="entry name" value="Elp3"/>
    <property type="match status" value="1"/>
</dbReference>
<evidence type="ECO:0000256" key="3">
    <source>
        <dbReference type="ARBA" id="ARBA00005493"/>
    </source>
</evidence>
<evidence type="ECO:0000256" key="4">
    <source>
        <dbReference type="ARBA" id="ARBA00011245"/>
    </source>
</evidence>
<feature type="binding site" evidence="16">
    <location>
        <position position="68"/>
    </location>
    <ligand>
        <name>[4Fe-4S] cluster</name>
        <dbReference type="ChEBI" id="CHEBI:49883"/>
        <note>4Fe-4S-S-AdoMet</note>
    </ligand>
</feature>
<dbReference type="Gene3D" id="1.10.10.920">
    <property type="match status" value="1"/>
</dbReference>
<comment type="cofactor">
    <cofactor evidence="14 16">
        <name>[4Fe-4S] cluster</name>
        <dbReference type="ChEBI" id="CHEBI:49883"/>
    </cofactor>
    <text evidence="14 16">Binds 1 [4Fe-4S] cluster. The cluster is coordinated with 3 cysteines and an exchangeable S-adenosyl-L-methionine.</text>
</comment>
<name>A0A7S8C3F3_9HYPH</name>
<proteinExistence type="inferred from homology"/>
<reference evidence="18 19" key="1">
    <citation type="submission" date="2020-06" db="EMBL/GenBank/DDBJ databases">
        <title>Genome sequence of 2 isolates from Red Sea Mangroves.</title>
        <authorList>
            <person name="Sefrji F."/>
            <person name="Michoud G."/>
            <person name="Merlino G."/>
            <person name="Daffonchio D."/>
        </authorList>
    </citation>
    <scope>NUCLEOTIDE SEQUENCE [LARGE SCALE GENOMIC DNA]</scope>
    <source>
        <strain evidence="18 19">R1DC25</strain>
    </source>
</reference>
<comment type="subcellular location">
    <subcellularLocation>
        <location evidence="1 14">Cytoplasm</location>
    </subcellularLocation>
</comment>
<dbReference type="PIRSF" id="PIRSF000167">
    <property type="entry name" value="HemN"/>
    <property type="match status" value="1"/>
</dbReference>
<dbReference type="AlphaFoldDB" id="A0A7S8C3F3"/>
<feature type="binding site" evidence="15">
    <location>
        <position position="243"/>
    </location>
    <ligand>
        <name>S-adenosyl-L-methionine</name>
        <dbReference type="ChEBI" id="CHEBI:59789"/>
        <label>2</label>
    </ligand>
</feature>
<dbReference type="InterPro" id="IPR004558">
    <property type="entry name" value="Coprogen_oxidase_HemN"/>
</dbReference>
<comment type="subunit">
    <text evidence="4">Monomer.</text>
</comment>
<dbReference type="InterPro" id="IPR007197">
    <property type="entry name" value="rSAM"/>
</dbReference>
<feature type="binding site" evidence="15">
    <location>
        <begin position="67"/>
        <end position="69"/>
    </location>
    <ligand>
        <name>S-adenosyl-L-methionine</name>
        <dbReference type="ChEBI" id="CHEBI:59789"/>
        <label>2</label>
    </ligand>
</feature>
<dbReference type="GO" id="GO:0046872">
    <property type="term" value="F:metal ion binding"/>
    <property type="evidence" value="ECO:0007669"/>
    <property type="project" value="UniProtKB-KW"/>
</dbReference>
<evidence type="ECO:0000313" key="18">
    <source>
        <dbReference type="EMBL" id="QPC42651.1"/>
    </source>
</evidence>
<keyword evidence="19" id="KW-1185">Reference proteome</keyword>
<sequence>MTRQLPLADLIRKYSAPVPRYTSYPTAPHFHGDVGPERYAEWLRAIPESGDVSLYVHIPFCDTLCWFCGCHTKIVRRYEPVLAYLERVREEAALVSAHLPEGARLSHIHWGGGSPTLLEADEIASVAQSCKNILPCTDDAEFAVEIDPRDLDDERIAALAEAGVNRASIGVQDFDPEVQRAINRIQSLELTAACVGKLRGAGIASINMDLLYGLPFQTEDSLAETLRHAIAMDPDRIAMFGYAHVPWLKTHQRLIPEDALPSPLARLNQFAMACDVLEAAGYMRVGLDHFAKADDPLAIAAQAGTLNRNFQGYTTDSAASLIGLGASAIGSLNEGYIQNLVPIHDYMRSVEAGELPVARGIALSEDDRIRRHVIQRLMSGFVFSRSELERHFGSAARAVISEATRMEDFERDGLIAPTPDGFLVTRTGRFFVRAVAARFDAYLARRTARHSLAV</sequence>
<dbReference type="Proteomes" id="UP000593594">
    <property type="component" value="Chromosome"/>
</dbReference>
<dbReference type="EMBL" id="CP058214">
    <property type="protein sequence ID" value="QPC42651.1"/>
    <property type="molecule type" value="Genomic_DNA"/>
</dbReference>
<dbReference type="CDD" id="cd01335">
    <property type="entry name" value="Radical_SAM"/>
    <property type="match status" value="1"/>
</dbReference>
<gene>
    <name evidence="18" type="primary">hemN</name>
    <name evidence="18" type="ORF">HW532_08015</name>
</gene>
<dbReference type="InterPro" id="IPR006638">
    <property type="entry name" value="Elp3/MiaA/NifB-like_rSAM"/>
</dbReference>
<evidence type="ECO:0000256" key="2">
    <source>
        <dbReference type="ARBA" id="ARBA00004785"/>
    </source>
</evidence>
<evidence type="ECO:0000256" key="8">
    <source>
        <dbReference type="ARBA" id="ARBA00022723"/>
    </source>
</evidence>
<evidence type="ECO:0000256" key="7">
    <source>
        <dbReference type="ARBA" id="ARBA00022691"/>
    </source>
</evidence>
<dbReference type="InterPro" id="IPR013785">
    <property type="entry name" value="Aldolase_TIM"/>
</dbReference>
<evidence type="ECO:0000256" key="13">
    <source>
        <dbReference type="ARBA" id="ARBA00048321"/>
    </source>
</evidence>
<dbReference type="NCBIfam" id="TIGR00538">
    <property type="entry name" value="hemN"/>
    <property type="match status" value="1"/>
</dbReference>
<evidence type="ECO:0000256" key="16">
    <source>
        <dbReference type="PIRSR" id="PIRSR000167-2"/>
    </source>
</evidence>
<evidence type="ECO:0000256" key="1">
    <source>
        <dbReference type="ARBA" id="ARBA00004496"/>
    </source>
</evidence>
<evidence type="ECO:0000256" key="5">
    <source>
        <dbReference type="ARBA" id="ARBA00022485"/>
    </source>
</evidence>
<feature type="binding site" evidence="15">
    <location>
        <position position="112"/>
    </location>
    <ligand>
        <name>S-adenosyl-L-methionine</name>
        <dbReference type="ChEBI" id="CHEBI:59789"/>
        <label>1</label>
    </ligand>
</feature>
<dbReference type="SFLD" id="SFLDS00029">
    <property type="entry name" value="Radical_SAM"/>
    <property type="match status" value="1"/>
</dbReference>
<dbReference type="EC" id="1.3.98.3" evidence="14"/>
<evidence type="ECO:0000313" key="19">
    <source>
        <dbReference type="Proteomes" id="UP000593594"/>
    </source>
</evidence>
<dbReference type="SUPFAM" id="SSF102114">
    <property type="entry name" value="Radical SAM enzymes"/>
    <property type="match status" value="1"/>
</dbReference>
<dbReference type="GO" id="GO:0005737">
    <property type="term" value="C:cytoplasm"/>
    <property type="evidence" value="ECO:0007669"/>
    <property type="project" value="UniProtKB-SubCell"/>
</dbReference>
<evidence type="ECO:0000256" key="15">
    <source>
        <dbReference type="PIRSR" id="PIRSR000167-1"/>
    </source>
</evidence>
<feature type="binding site" evidence="15">
    <location>
        <position position="209"/>
    </location>
    <ligand>
        <name>S-adenosyl-L-methionine</name>
        <dbReference type="ChEBI" id="CHEBI:59789"/>
        <label>2</label>
    </ligand>
</feature>
<feature type="binding site" evidence="16">
    <location>
        <position position="65"/>
    </location>
    <ligand>
        <name>[4Fe-4S] cluster</name>
        <dbReference type="ChEBI" id="CHEBI:49883"/>
        <note>4Fe-4S-S-AdoMet</note>
    </ligand>
</feature>
<keyword evidence="12 14" id="KW-0627">Porphyrin biosynthesis</keyword>
<evidence type="ECO:0000256" key="10">
    <source>
        <dbReference type="ARBA" id="ARBA00023004"/>
    </source>
</evidence>
<dbReference type="PANTHER" id="PTHR13932:SF6">
    <property type="entry name" value="OXYGEN-INDEPENDENT COPROPORPHYRINOGEN III OXIDASE"/>
    <property type="match status" value="1"/>
</dbReference>
<dbReference type="PANTHER" id="PTHR13932">
    <property type="entry name" value="COPROPORPHYRINIGEN III OXIDASE"/>
    <property type="match status" value="1"/>
</dbReference>
<keyword evidence="10 14" id="KW-0408">Iron</keyword>
<dbReference type="PROSITE" id="PS51918">
    <property type="entry name" value="RADICAL_SAM"/>
    <property type="match status" value="1"/>
</dbReference>
<feature type="binding site" evidence="15">
    <location>
        <position position="172"/>
    </location>
    <ligand>
        <name>S-adenosyl-L-methionine</name>
        <dbReference type="ChEBI" id="CHEBI:59789"/>
        <label>2</label>
    </ligand>
</feature>
<dbReference type="SFLD" id="SFLDG01065">
    <property type="entry name" value="anaerobic_coproporphyrinogen-I"/>
    <property type="match status" value="1"/>
</dbReference>
<dbReference type="KEGG" id="kmn:HW532_08015"/>
<comment type="catalytic activity">
    <reaction evidence="13 14">
        <text>coproporphyrinogen III + 2 S-adenosyl-L-methionine = protoporphyrinogen IX + 2 5'-deoxyadenosine + 2 L-methionine + 2 CO2</text>
        <dbReference type="Rhea" id="RHEA:15425"/>
        <dbReference type="ChEBI" id="CHEBI:16526"/>
        <dbReference type="ChEBI" id="CHEBI:17319"/>
        <dbReference type="ChEBI" id="CHEBI:57307"/>
        <dbReference type="ChEBI" id="CHEBI:57309"/>
        <dbReference type="ChEBI" id="CHEBI:57844"/>
        <dbReference type="ChEBI" id="CHEBI:59789"/>
        <dbReference type="EC" id="1.3.98.3"/>
    </reaction>
</comment>
<evidence type="ECO:0000256" key="14">
    <source>
        <dbReference type="PIRNR" id="PIRNR000167"/>
    </source>
</evidence>
<evidence type="ECO:0000256" key="11">
    <source>
        <dbReference type="ARBA" id="ARBA00023014"/>
    </source>
</evidence>
<feature type="binding site" evidence="16">
    <location>
        <position position="61"/>
    </location>
    <ligand>
        <name>[4Fe-4S] cluster</name>
        <dbReference type="ChEBI" id="CHEBI:49883"/>
        <note>4Fe-4S-S-AdoMet</note>
    </ligand>
</feature>
<evidence type="ECO:0000259" key="17">
    <source>
        <dbReference type="PROSITE" id="PS51918"/>
    </source>
</evidence>
<dbReference type="RefSeq" id="WP_213163887.1">
    <property type="nucleotide sequence ID" value="NZ_CP058214.1"/>
</dbReference>
<feature type="binding site" evidence="15">
    <location>
        <position position="55"/>
    </location>
    <ligand>
        <name>S-adenosyl-L-methionine</name>
        <dbReference type="ChEBI" id="CHEBI:59789"/>
        <label>1</label>
    </ligand>
</feature>
<comment type="similarity">
    <text evidence="3 14">Belongs to the anaerobic coproporphyrinogen-III oxidase family.</text>
</comment>
<dbReference type="InterPro" id="IPR034505">
    <property type="entry name" value="Coproporphyrinogen-III_oxidase"/>
</dbReference>